<feature type="region of interest" description="Disordered" evidence="1">
    <location>
        <begin position="267"/>
        <end position="286"/>
    </location>
</feature>
<reference evidence="2" key="1">
    <citation type="submission" date="2022-12" db="EMBL/GenBank/DDBJ databases">
        <authorList>
            <person name="Brejova B."/>
        </authorList>
    </citation>
    <scope>NUCLEOTIDE SEQUENCE</scope>
</reference>
<protein>
    <submittedName>
        <fullName evidence="2">Uncharacterized protein</fullName>
    </submittedName>
</protein>
<dbReference type="GO" id="GO:0005654">
    <property type="term" value="C:nucleoplasm"/>
    <property type="evidence" value="ECO:0007669"/>
    <property type="project" value="TreeGrafter"/>
</dbReference>
<evidence type="ECO:0000256" key="1">
    <source>
        <dbReference type="SAM" id="MobiDB-lite"/>
    </source>
</evidence>
<dbReference type="AlphaFoldDB" id="A0A9W4X991"/>
<dbReference type="InterPro" id="IPR052449">
    <property type="entry name" value="STYX-Interacting_Phosphatase"/>
</dbReference>
<dbReference type="PANTHER" id="PTHR46588:SF1">
    <property type="entry name" value="SERINE_THREONINE_TYROSINE-INTERACTING PROTEIN"/>
    <property type="match status" value="1"/>
</dbReference>
<dbReference type="Proteomes" id="UP001152885">
    <property type="component" value="Unassembled WGS sequence"/>
</dbReference>
<accession>A0A9W4X991</accession>
<dbReference type="PANTHER" id="PTHR46588">
    <property type="entry name" value="SERINE/THREONINE/TYROSINE-INTERACTING PROTEIN"/>
    <property type="match status" value="1"/>
</dbReference>
<dbReference type="InterPro" id="IPR029021">
    <property type="entry name" value="Prot-tyrosine_phosphatase-like"/>
</dbReference>
<dbReference type="Gene3D" id="3.90.190.10">
    <property type="entry name" value="Protein tyrosine phosphatase superfamily"/>
    <property type="match status" value="1"/>
</dbReference>
<sequence length="304" mass="35417">MYSQVNNFHNSNCNFNESIFFNANKPQEICASIWLGPYNSLLNEFDNSSFLNDQNIKIIINCGNTVKFINLIESNEMNIQLSSDIIILNLDPSFDINESTNQALISSFNSKFNKILQNYLSFFYLNNPQSSNLIHKLPPKCSMNIDSPILYGSNLKLQFFKLIRLISLFKLINDKIQILVISEDGNLNLSTGLIIAFLMDIYKYNIENSFKLIKSRRPCINDLKLNYYDDLLIIENLKKFYVENIEIKSKNPNYLKTKGFLKRSMNDDDHEHEQQQQQQQQQQQAKQSLIDEILVGGDRKRRLN</sequence>
<evidence type="ECO:0000313" key="2">
    <source>
        <dbReference type="EMBL" id="CAI5756904.1"/>
    </source>
</evidence>
<proteinExistence type="predicted"/>
<name>A0A9W4X991_9ASCO</name>
<dbReference type="EMBL" id="CANTUO010000001">
    <property type="protein sequence ID" value="CAI5756904.1"/>
    <property type="molecule type" value="Genomic_DNA"/>
</dbReference>
<dbReference type="GO" id="GO:0062026">
    <property type="term" value="P:negative regulation of SCF-dependent proteasomal ubiquitin-dependent catabolic process"/>
    <property type="evidence" value="ECO:0007669"/>
    <property type="project" value="TreeGrafter"/>
</dbReference>
<dbReference type="GO" id="GO:0070372">
    <property type="term" value="P:regulation of ERK1 and ERK2 cascade"/>
    <property type="evidence" value="ECO:0007669"/>
    <property type="project" value="TreeGrafter"/>
</dbReference>
<dbReference type="GO" id="GO:0005737">
    <property type="term" value="C:cytoplasm"/>
    <property type="evidence" value="ECO:0007669"/>
    <property type="project" value="TreeGrafter"/>
</dbReference>
<gene>
    <name evidence="2" type="ORF">CANVERA_P1421</name>
</gene>
<feature type="compositionally biased region" description="Low complexity" evidence="1">
    <location>
        <begin position="275"/>
        <end position="284"/>
    </location>
</feature>
<comment type="caution">
    <text evidence="2">The sequence shown here is derived from an EMBL/GenBank/DDBJ whole genome shotgun (WGS) entry which is preliminary data.</text>
</comment>
<dbReference type="GO" id="GO:1990444">
    <property type="term" value="F:F-box domain binding"/>
    <property type="evidence" value="ECO:0007669"/>
    <property type="project" value="TreeGrafter"/>
</dbReference>
<dbReference type="OrthoDB" id="4002732at2759"/>
<evidence type="ECO:0000313" key="3">
    <source>
        <dbReference type="Proteomes" id="UP001152885"/>
    </source>
</evidence>
<organism evidence="2 3">
    <name type="scientific">Candida verbasci</name>
    <dbReference type="NCBI Taxonomy" id="1227364"/>
    <lineage>
        <taxon>Eukaryota</taxon>
        <taxon>Fungi</taxon>
        <taxon>Dikarya</taxon>
        <taxon>Ascomycota</taxon>
        <taxon>Saccharomycotina</taxon>
        <taxon>Pichiomycetes</taxon>
        <taxon>Debaryomycetaceae</taxon>
        <taxon>Candida/Lodderomyces clade</taxon>
        <taxon>Candida</taxon>
    </lineage>
</organism>
<keyword evidence="3" id="KW-1185">Reference proteome</keyword>